<evidence type="ECO:0008006" key="4">
    <source>
        <dbReference type="Google" id="ProtNLM"/>
    </source>
</evidence>
<evidence type="ECO:0000313" key="2">
    <source>
        <dbReference type="EMBL" id="KNF03992.1"/>
    </source>
</evidence>
<gene>
    <name evidence="2" type="ORF">PSTG_02702</name>
</gene>
<feature type="compositionally biased region" description="Polar residues" evidence="1">
    <location>
        <begin position="83"/>
        <end position="93"/>
    </location>
</feature>
<feature type="compositionally biased region" description="Low complexity" evidence="1">
    <location>
        <begin position="94"/>
        <end position="105"/>
    </location>
</feature>
<evidence type="ECO:0000313" key="3">
    <source>
        <dbReference type="Proteomes" id="UP000054564"/>
    </source>
</evidence>
<feature type="region of interest" description="Disordered" evidence="1">
    <location>
        <begin position="50"/>
        <end position="154"/>
    </location>
</feature>
<protein>
    <recommendedName>
        <fullName evidence="4">HAT C-terminal dimerisation domain-containing protein</fullName>
    </recommendedName>
</protein>
<feature type="compositionally biased region" description="Low complexity" evidence="1">
    <location>
        <begin position="412"/>
        <end position="427"/>
    </location>
</feature>
<dbReference type="GO" id="GO:0006357">
    <property type="term" value="P:regulation of transcription by RNA polymerase II"/>
    <property type="evidence" value="ECO:0007669"/>
    <property type="project" value="TreeGrafter"/>
</dbReference>
<feature type="region of interest" description="Disordered" evidence="1">
    <location>
        <begin position="409"/>
        <end position="429"/>
    </location>
</feature>
<dbReference type="PANTHER" id="PTHR46169:SF15">
    <property type="entry name" value="INNER CENTROMERE PROTEIN A-LIKE ISOFORM X1-RELATED"/>
    <property type="match status" value="1"/>
</dbReference>
<feature type="region of interest" description="Disordered" evidence="1">
    <location>
        <begin position="609"/>
        <end position="686"/>
    </location>
</feature>
<feature type="region of interest" description="Disordered" evidence="1">
    <location>
        <begin position="501"/>
        <end position="520"/>
    </location>
</feature>
<feature type="region of interest" description="Disordered" evidence="1">
    <location>
        <begin position="704"/>
        <end position="731"/>
    </location>
</feature>
<dbReference type="InterPro" id="IPR052717">
    <property type="entry name" value="Vacuolar_transposase_reg"/>
</dbReference>
<proteinExistence type="predicted"/>
<reference evidence="3" key="1">
    <citation type="submission" date="2014-03" db="EMBL/GenBank/DDBJ databases">
        <title>The Genome Sequence of Puccinia striiformis f. sp. tritici PST-78.</title>
        <authorList>
            <consortium name="The Broad Institute Genome Sequencing Platform"/>
            <person name="Cuomo C."/>
            <person name="Hulbert S."/>
            <person name="Chen X."/>
            <person name="Walker B."/>
            <person name="Young S.K."/>
            <person name="Zeng Q."/>
            <person name="Gargeya S."/>
            <person name="Fitzgerald M."/>
            <person name="Haas B."/>
            <person name="Abouelleil A."/>
            <person name="Alvarado L."/>
            <person name="Arachchi H.M."/>
            <person name="Berlin A.M."/>
            <person name="Chapman S.B."/>
            <person name="Goldberg J."/>
            <person name="Griggs A."/>
            <person name="Gujja S."/>
            <person name="Hansen M."/>
            <person name="Howarth C."/>
            <person name="Imamovic A."/>
            <person name="Larimer J."/>
            <person name="McCowan C."/>
            <person name="Montmayeur A."/>
            <person name="Murphy C."/>
            <person name="Neiman D."/>
            <person name="Pearson M."/>
            <person name="Priest M."/>
            <person name="Roberts A."/>
            <person name="Saif S."/>
            <person name="Shea T."/>
            <person name="Sisk P."/>
            <person name="Sykes S."/>
            <person name="Wortman J."/>
            <person name="Nusbaum C."/>
            <person name="Birren B."/>
        </authorList>
    </citation>
    <scope>NUCLEOTIDE SEQUENCE [LARGE SCALE GENOMIC DNA]</scope>
    <source>
        <strain evidence="3">race PST-78</strain>
    </source>
</reference>
<dbReference type="PANTHER" id="PTHR46169">
    <property type="entry name" value="DNA REPLICATION-RELATED ELEMENT FACTOR, ISOFORM A"/>
    <property type="match status" value="1"/>
</dbReference>
<feature type="compositionally biased region" description="Low complexity" evidence="1">
    <location>
        <begin position="667"/>
        <end position="676"/>
    </location>
</feature>
<feature type="compositionally biased region" description="Low complexity" evidence="1">
    <location>
        <begin position="59"/>
        <end position="82"/>
    </location>
</feature>
<dbReference type="EMBL" id="AJIL01000014">
    <property type="protein sequence ID" value="KNF03992.1"/>
    <property type="molecule type" value="Genomic_DNA"/>
</dbReference>
<sequence length="1150" mass="127065">MSTRRTTHADSLLPQSDPEAIIRQANAEKRKIKADNERYLLGLANRTISLEDDIPTGNPAVTPPTTSAIPTSPTTPVPTQTTSDLPATNNPSITVTPAPSSRTATPPQPTFNPLDLPSPFLKRNMDPKGTNTGDKNPTDQTTGNQDASTGGAPMSTDDYLKVLFATQQASLAQAQANREEYARRLARQDADATARLAESASRIARLKEVMIGMTIKSQTPERQPSPANDDVNLRTFRTSDGPVYTGPYQEVEPFLLWLNSLDMFFRAKNITNEHTKIILTGGFIKESNLLGFFATDSKRLLDGTWAAFRTELMAIALPSRWQTIIRKQLRFFKMTTSESFPQFVARGRSLQLMLNFERTTVTDRDLAEGITFGLPDTVESDIYKLRLLEDSPFVFSEFVARATDSYNTTAIPSSRSRGPGPTSSTRTDTPFLPQDNYVWRIHSYLDSVGKCHYCKQHCGSTHGTCPGPVDRLKIHIPSSFVAPPKPTNYVAPTAWTKAQAASGKAPPPHLPAGRQTSRPAGVAGISDEEMWPEYDHLSEVALDAINAQATIYDTLALDKICTADDEAILAEFGELSFPPTVLSTEEQLFPEDATSADWYASESPLPPFPLRPQAVGKRLPYHTPSVPKRRPTSYSDRPWRQPTTTPTTTSSRYIIPARRTPPAPLNSQACSSASQAAPPPHHPTSKFLQPIYLRSRSLASKATLPTQPHSLARGEEAIPVQDGDSTEDDLIGDESACLGEEDIEHGSDEDEEGDWYTSESCKETLAKFRATAKKLRFSPNSKAEFVDICREKGCLTPHNIERDVRTRWNSTHAQLKSAIRCEPAILEWQRHKKYGVARKHYVDESDFGLARDLVEVLNVFHEITLQVSIASSARLSNVVVFIDQVTDQLLTAISNQKYPPALRNACRIGLKITNKYYSLTDSSPLYRIAILLHPSFRDEYFKMANWEPDWIAEAIRLARDMWVSHYKPRSSTTPSATPTTSTRPVTGLLAGLSSAAAACGGNSATDPFDTWLAGALVLHEGAPVNPLKWWIKQKRSGNTHGGLVEMALDVLSCPGGLLDWSIRLDLHANYLSFSATSVDVERLFSFGSDYVTSRRHRLAPESVSRGMAVAFYSKNNKIAPGVLADWKDGLKLIKKANQKGKRKLIVVDDD</sequence>
<dbReference type="SUPFAM" id="SSF53098">
    <property type="entry name" value="Ribonuclease H-like"/>
    <property type="match status" value="1"/>
</dbReference>
<dbReference type="InterPro" id="IPR012337">
    <property type="entry name" value="RNaseH-like_sf"/>
</dbReference>
<dbReference type="GO" id="GO:0005634">
    <property type="term" value="C:nucleus"/>
    <property type="evidence" value="ECO:0007669"/>
    <property type="project" value="TreeGrafter"/>
</dbReference>
<dbReference type="AlphaFoldDB" id="A0A0L0VXU0"/>
<name>A0A0L0VXU0_9BASI</name>
<organism evidence="2 3">
    <name type="scientific">Puccinia striiformis f. sp. tritici PST-78</name>
    <dbReference type="NCBI Taxonomy" id="1165861"/>
    <lineage>
        <taxon>Eukaryota</taxon>
        <taxon>Fungi</taxon>
        <taxon>Dikarya</taxon>
        <taxon>Basidiomycota</taxon>
        <taxon>Pucciniomycotina</taxon>
        <taxon>Pucciniomycetes</taxon>
        <taxon>Pucciniales</taxon>
        <taxon>Pucciniaceae</taxon>
        <taxon>Puccinia</taxon>
    </lineage>
</organism>
<keyword evidence="3" id="KW-1185">Reference proteome</keyword>
<evidence type="ECO:0000256" key="1">
    <source>
        <dbReference type="SAM" id="MobiDB-lite"/>
    </source>
</evidence>
<dbReference type="Proteomes" id="UP000054564">
    <property type="component" value="Unassembled WGS sequence"/>
</dbReference>
<comment type="caution">
    <text evidence="2">The sequence shown here is derived from an EMBL/GenBank/DDBJ whole genome shotgun (WGS) entry which is preliminary data.</text>
</comment>
<accession>A0A0L0VXU0</accession>
<feature type="compositionally biased region" description="Polar residues" evidence="1">
    <location>
        <begin position="129"/>
        <end position="148"/>
    </location>
</feature>